<reference evidence="2 3" key="1">
    <citation type="journal article" date="2017" name="Curr. Biol.">
        <title>Genome architecture and evolution of a unichromosomal asexual nematode.</title>
        <authorList>
            <person name="Fradin H."/>
            <person name="Zegar C."/>
            <person name="Gutwein M."/>
            <person name="Lucas J."/>
            <person name="Kovtun M."/>
            <person name="Corcoran D."/>
            <person name="Baugh L.R."/>
            <person name="Kiontke K."/>
            <person name="Gunsalus K."/>
            <person name="Fitch D.H."/>
            <person name="Piano F."/>
        </authorList>
    </citation>
    <scope>NUCLEOTIDE SEQUENCE [LARGE SCALE GENOMIC DNA]</scope>
    <source>
        <strain evidence="2">PF1309</strain>
    </source>
</reference>
<evidence type="ECO:0000256" key="1">
    <source>
        <dbReference type="SAM" id="MobiDB-lite"/>
    </source>
</evidence>
<sequence>MKKDCIKCRQEKERREQEAAHAEAQGLVNQVTNEAMDQLKSLKIVVHEEQTTRLPPSRIPTATGHSATTISGSSANLLRPERHPTSRQSPLHLPQIQTKKPASSRNTTSTAVKKSTSTPFLPRLQGLDGAQGISTPPQYHGGSSVNLHQRNVPQYGHQSHYQPPGTRGSEKRVILKTTETTLNDEVKTEAEKHTEELLQRMDSPEELDSDLYDRMSYLNLMTKRKEQASQRRTDRMRQFRDETRRRDVFHRK</sequence>
<evidence type="ECO:0000313" key="3">
    <source>
        <dbReference type="Proteomes" id="UP000218231"/>
    </source>
</evidence>
<feature type="compositionally biased region" description="Polar residues" evidence="1">
    <location>
        <begin position="132"/>
        <end position="149"/>
    </location>
</feature>
<accession>A0A2A2LZD5</accession>
<dbReference type="EMBL" id="LIAE01006310">
    <property type="protein sequence ID" value="PAV91493.1"/>
    <property type="molecule type" value="Genomic_DNA"/>
</dbReference>
<feature type="region of interest" description="Disordered" evidence="1">
    <location>
        <begin position="1"/>
        <end position="22"/>
    </location>
</feature>
<feature type="compositionally biased region" description="Basic and acidic residues" evidence="1">
    <location>
        <begin position="223"/>
        <end position="246"/>
    </location>
</feature>
<name>A0A2A2LZD5_9BILA</name>
<keyword evidence="3" id="KW-1185">Reference proteome</keyword>
<feature type="compositionally biased region" description="Basic and acidic residues" evidence="1">
    <location>
        <begin position="1"/>
        <end position="21"/>
    </location>
</feature>
<dbReference type="OrthoDB" id="5850496at2759"/>
<proteinExistence type="predicted"/>
<organism evidence="2 3">
    <name type="scientific">Diploscapter pachys</name>
    <dbReference type="NCBI Taxonomy" id="2018661"/>
    <lineage>
        <taxon>Eukaryota</taxon>
        <taxon>Metazoa</taxon>
        <taxon>Ecdysozoa</taxon>
        <taxon>Nematoda</taxon>
        <taxon>Chromadorea</taxon>
        <taxon>Rhabditida</taxon>
        <taxon>Rhabditina</taxon>
        <taxon>Rhabditomorpha</taxon>
        <taxon>Rhabditoidea</taxon>
        <taxon>Rhabditidae</taxon>
        <taxon>Diploscapter</taxon>
    </lineage>
</organism>
<feature type="region of interest" description="Disordered" evidence="1">
    <location>
        <begin position="48"/>
        <end position="149"/>
    </location>
</feature>
<feature type="region of interest" description="Disordered" evidence="1">
    <location>
        <begin position="222"/>
        <end position="252"/>
    </location>
</feature>
<protein>
    <submittedName>
        <fullName evidence="2">Uncharacterized protein</fullName>
    </submittedName>
</protein>
<dbReference type="AlphaFoldDB" id="A0A2A2LZD5"/>
<comment type="caution">
    <text evidence="2">The sequence shown here is derived from an EMBL/GenBank/DDBJ whole genome shotgun (WGS) entry which is preliminary data.</text>
</comment>
<dbReference type="Proteomes" id="UP000218231">
    <property type="component" value="Unassembled WGS sequence"/>
</dbReference>
<feature type="compositionally biased region" description="Polar residues" evidence="1">
    <location>
        <begin position="63"/>
        <end position="76"/>
    </location>
</feature>
<gene>
    <name evidence="2" type="ORF">WR25_14197</name>
</gene>
<feature type="compositionally biased region" description="Polar residues" evidence="1">
    <location>
        <begin position="95"/>
        <end position="106"/>
    </location>
</feature>
<feature type="compositionally biased region" description="Low complexity" evidence="1">
    <location>
        <begin position="107"/>
        <end position="118"/>
    </location>
</feature>
<evidence type="ECO:0000313" key="2">
    <source>
        <dbReference type="EMBL" id="PAV91493.1"/>
    </source>
</evidence>